<evidence type="ECO:0008006" key="3">
    <source>
        <dbReference type="Google" id="ProtNLM"/>
    </source>
</evidence>
<dbReference type="OrthoDB" id="2817141at2759"/>
<accession>A0A369J6Y6</accession>
<proteinExistence type="predicted"/>
<keyword evidence="2" id="KW-1185">Reference proteome</keyword>
<gene>
    <name evidence="1" type="ORF">Hypma_001012</name>
</gene>
<dbReference type="AlphaFoldDB" id="A0A369J6Y6"/>
<comment type="caution">
    <text evidence="1">The sequence shown here is derived from an EMBL/GenBank/DDBJ whole genome shotgun (WGS) entry which is preliminary data.</text>
</comment>
<organism evidence="1 2">
    <name type="scientific">Hypsizygus marmoreus</name>
    <name type="common">White beech mushroom</name>
    <name type="synonym">Agaricus marmoreus</name>
    <dbReference type="NCBI Taxonomy" id="39966"/>
    <lineage>
        <taxon>Eukaryota</taxon>
        <taxon>Fungi</taxon>
        <taxon>Dikarya</taxon>
        <taxon>Basidiomycota</taxon>
        <taxon>Agaricomycotina</taxon>
        <taxon>Agaricomycetes</taxon>
        <taxon>Agaricomycetidae</taxon>
        <taxon>Agaricales</taxon>
        <taxon>Tricholomatineae</taxon>
        <taxon>Lyophyllaceae</taxon>
        <taxon>Hypsizygus</taxon>
    </lineage>
</organism>
<dbReference type="Proteomes" id="UP000076154">
    <property type="component" value="Unassembled WGS sequence"/>
</dbReference>
<evidence type="ECO:0000313" key="2">
    <source>
        <dbReference type="Proteomes" id="UP000076154"/>
    </source>
</evidence>
<dbReference type="InParanoid" id="A0A369J6Y6"/>
<dbReference type="EMBL" id="LUEZ02000110">
    <property type="protein sequence ID" value="RDB17698.1"/>
    <property type="molecule type" value="Genomic_DNA"/>
</dbReference>
<reference evidence="1" key="1">
    <citation type="submission" date="2018-04" db="EMBL/GenBank/DDBJ databases">
        <title>Whole genome sequencing of Hypsizygus marmoreus.</title>
        <authorList>
            <person name="Choi I.-G."/>
            <person name="Min B."/>
            <person name="Kim J.-G."/>
            <person name="Kim S."/>
            <person name="Oh Y.-L."/>
            <person name="Kong W.-S."/>
            <person name="Park H."/>
            <person name="Jeong J."/>
            <person name="Song E.-S."/>
        </authorList>
    </citation>
    <scope>NUCLEOTIDE SEQUENCE [LARGE SCALE GENOMIC DNA]</scope>
    <source>
        <strain evidence="1">51987-8</strain>
    </source>
</reference>
<evidence type="ECO:0000313" key="1">
    <source>
        <dbReference type="EMBL" id="RDB17698.1"/>
    </source>
</evidence>
<name>A0A369J6Y6_HYPMA</name>
<sequence length="312" mass="35628">MATDASRSVLRRQIAIAGVQLQSSFYRLAIEGCEYPDLPDNILLTRSPSLQRDDEISPSERMQWGTNEYFYDSALCFDCRTRDPDPSSGLHTWFKLKMILHREQGAESFAEDMAKELIREAKFYATHLRKLQGNTVPTHYGVWTAETSWGGSVMCEIMEHAGHPFQLGKHGTPENRDACAAAVLDLHRNGIVHKQLSHPKVTWHILWDKRKGIPRIVDFTCAIAGHECPRSLPLCRYESAPTEHISCHELIWAGEYLQLYKRQKAVEDDEEVQEALDMLVKYEAAHFGDGYETEDGLAVQESWIKQHRACRG</sequence>
<protein>
    <recommendedName>
        <fullName evidence="3">Protein kinase domain-containing protein</fullName>
    </recommendedName>
</protein>